<dbReference type="PANTHER" id="PTHR43408">
    <property type="entry name" value="FMN REDUCTASE (NADPH)"/>
    <property type="match status" value="1"/>
</dbReference>
<dbReference type="EMBL" id="BMOK01000005">
    <property type="protein sequence ID" value="GGL52265.1"/>
    <property type="molecule type" value="Genomic_DNA"/>
</dbReference>
<evidence type="ECO:0000313" key="6">
    <source>
        <dbReference type="Proteomes" id="UP000654670"/>
    </source>
</evidence>
<keyword evidence="6" id="KW-1185">Reference proteome</keyword>
<keyword evidence="3" id="KW-0560">Oxidoreductase</keyword>
<proteinExistence type="predicted"/>
<comment type="caution">
    <text evidence="5">The sequence shown here is derived from an EMBL/GenBank/DDBJ whole genome shotgun (WGS) entry which is preliminary data.</text>
</comment>
<dbReference type="Gene3D" id="3.40.50.360">
    <property type="match status" value="1"/>
</dbReference>
<evidence type="ECO:0000256" key="1">
    <source>
        <dbReference type="ARBA" id="ARBA00022630"/>
    </source>
</evidence>
<name>A0A917W224_9BACL</name>
<dbReference type="Proteomes" id="UP000654670">
    <property type="component" value="Unassembled WGS sequence"/>
</dbReference>
<dbReference type="RefSeq" id="WP_188802516.1">
    <property type="nucleotide sequence ID" value="NZ_BMOK01000005.1"/>
</dbReference>
<reference evidence="5" key="1">
    <citation type="journal article" date="2014" name="Int. J. Syst. Evol. Microbiol.">
        <title>Complete genome sequence of Corynebacterium casei LMG S-19264T (=DSM 44701T), isolated from a smear-ripened cheese.</title>
        <authorList>
            <consortium name="US DOE Joint Genome Institute (JGI-PGF)"/>
            <person name="Walter F."/>
            <person name="Albersmeier A."/>
            <person name="Kalinowski J."/>
            <person name="Ruckert C."/>
        </authorList>
    </citation>
    <scope>NUCLEOTIDE SEQUENCE</scope>
    <source>
        <strain evidence="5">JCM 15325</strain>
    </source>
</reference>
<evidence type="ECO:0000256" key="2">
    <source>
        <dbReference type="ARBA" id="ARBA00022643"/>
    </source>
</evidence>
<dbReference type="GO" id="GO:0046306">
    <property type="term" value="P:alkanesulfonate catabolic process"/>
    <property type="evidence" value="ECO:0007669"/>
    <property type="project" value="InterPro"/>
</dbReference>
<dbReference type="InterPro" id="IPR051814">
    <property type="entry name" value="NAD(P)H-dep_FMN_reductase"/>
</dbReference>
<dbReference type="NCBIfam" id="TIGR03567">
    <property type="entry name" value="FMN_reduc_SsuE"/>
    <property type="match status" value="1"/>
</dbReference>
<keyword evidence="2" id="KW-0288">FMN</keyword>
<dbReference type="InterPro" id="IPR005025">
    <property type="entry name" value="FMN_Rdtase-like_dom"/>
</dbReference>
<dbReference type="PANTHER" id="PTHR43408:SF1">
    <property type="entry name" value="FMN REDUCTASE (NADPH)"/>
    <property type="match status" value="1"/>
</dbReference>
<dbReference type="InterPro" id="IPR020048">
    <property type="entry name" value="NADPH-dep_FMN_reduc_SsuE"/>
</dbReference>
<dbReference type="GO" id="GO:0008752">
    <property type="term" value="F:FMN reductase [NAD(P)H] activity"/>
    <property type="evidence" value="ECO:0007669"/>
    <property type="project" value="InterPro"/>
</dbReference>
<dbReference type="SUPFAM" id="SSF52218">
    <property type="entry name" value="Flavoproteins"/>
    <property type="match status" value="1"/>
</dbReference>
<evidence type="ECO:0000256" key="3">
    <source>
        <dbReference type="ARBA" id="ARBA00023002"/>
    </source>
</evidence>
<accession>A0A917W224</accession>
<gene>
    <name evidence="5" type="ORF">GCM10007968_15450</name>
</gene>
<evidence type="ECO:0000313" key="5">
    <source>
        <dbReference type="EMBL" id="GGL52265.1"/>
    </source>
</evidence>
<organism evidence="5 6">
    <name type="scientific">Sporolactobacillus putidus</name>
    <dbReference type="NCBI Taxonomy" id="492735"/>
    <lineage>
        <taxon>Bacteria</taxon>
        <taxon>Bacillati</taxon>
        <taxon>Bacillota</taxon>
        <taxon>Bacilli</taxon>
        <taxon>Bacillales</taxon>
        <taxon>Sporolactobacillaceae</taxon>
        <taxon>Sporolactobacillus</taxon>
    </lineage>
</organism>
<protein>
    <submittedName>
        <fullName evidence="5">NAD(P)H-dependent FMN reductase</fullName>
    </submittedName>
</protein>
<dbReference type="Pfam" id="PF03358">
    <property type="entry name" value="FMN_red"/>
    <property type="match status" value="1"/>
</dbReference>
<dbReference type="AlphaFoldDB" id="A0A917W224"/>
<sequence>MNTIVMLSGSPAPASRSEKVLQYIGKMLGGQNFTVKMMSVREVSPETLFHGDYQAAEIVRISECLARADGVIIVSPVYKVSLTGILKALLDLLPRDIFKGKPVLPIMVGGTEKHFMALDYALKPVLSFMKGELLQGVYVLEKWVDQSANPPIQDENTVRRIEGQIDQLIDHIRKNGNVSANS</sequence>
<keyword evidence="1" id="KW-0285">Flavoprotein</keyword>
<dbReference type="InterPro" id="IPR029039">
    <property type="entry name" value="Flavoprotein-like_sf"/>
</dbReference>
<reference evidence="5" key="2">
    <citation type="submission" date="2020-09" db="EMBL/GenBank/DDBJ databases">
        <authorList>
            <person name="Sun Q."/>
            <person name="Ohkuma M."/>
        </authorList>
    </citation>
    <scope>NUCLEOTIDE SEQUENCE</scope>
    <source>
        <strain evidence="5">JCM 15325</strain>
    </source>
</reference>
<evidence type="ECO:0000259" key="4">
    <source>
        <dbReference type="Pfam" id="PF03358"/>
    </source>
</evidence>
<feature type="domain" description="NADPH-dependent FMN reductase-like" evidence="4">
    <location>
        <begin position="3"/>
        <end position="140"/>
    </location>
</feature>